<evidence type="ECO:0000313" key="2">
    <source>
        <dbReference type="EMBL" id="APU12433.1"/>
    </source>
</evidence>
<proteinExistence type="predicted"/>
<keyword evidence="3" id="KW-1185">Reference proteome</keyword>
<gene>
    <name evidence="2" type="ORF">UA74_01725</name>
</gene>
<sequence>MNQQPIPRLVAIPEAGSTAVFFANLPGHGPIFLMDLGSVHVEVPVLTHPAGRAMTADLLRAVAFSANRAIEWLEETAGLGAGSLVVQEPRPPGGMTSGYREIRGQWNEDARPGDVVPQGRHAWPEDPEQPGMTSEERPDPGWRS</sequence>
<feature type="compositionally biased region" description="Basic and acidic residues" evidence="1">
    <location>
        <begin position="134"/>
        <end position="144"/>
    </location>
</feature>
<evidence type="ECO:0000313" key="3">
    <source>
        <dbReference type="Proteomes" id="UP000185511"/>
    </source>
</evidence>
<dbReference type="RefSeq" id="WP_157433937.1">
    <property type="nucleotide sequence ID" value="NZ_CP016076.1"/>
</dbReference>
<accession>A0AAC9L756</accession>
<dbReference type="EMBL" id="CP016076">
    <property type="protein sequence ID" value="APU12433.1"/>
    <property type="molecule type" value="Genomic_DNA"/>
</dbReference>
<organism evidence="2 3">
    <name type="scientific">Actinoalloteichus fjordicus</name>
    <dbReference type="NCBI Taxonomy" id="1612552"/>
    <lineage>
        <taxon>Bacteria</taxon>
        <taxon>Bacillati</taxon>
        <taxon>Actinomycetota</taxon>
        <taxon>Actinomycetes</taxon>
        <taxon>Pseudonocardiales</taxon>
        <taxon>Pseudonocardiaceae</taxon>
        <taxon>Actinoalloteichus</taxon>
    </lineage>
</organism>
<protein>
    <submittedName>
        <fullName evidence="2">Uncharacterized protein</fullName>
    </submittedName>
</protein>
<dbReference type="AlphaFoldDB" id="A0AAC9L756"/>
<dbReference type="Proteomes" id="UP000185511">
    <property type="component" value="Chromosome"/>
</dbReference>
<feature type="region of interest" description="Disordered" evidence="1">
    <location>
        <begin position="104"/>
        <end position="144"/>
    </location>
</feature>
<reference evidence="3" key="1">
    <citation type="submission" date="2016-06" db="EMBL/GenBank/DDBJ databases">
        <title>Complete genome sequence of Actinoalloteichus fjordicus DSM 46855 (=ADI127-17), type strain of the new species Actinoalloteichus fjordicus.</title>
        <authorList>
            <person name="Ruckert C."/>
            <person name="Nouioui I."/>
            <person name="Willmese J."/>
            <person name="van Wezel G."/>
            <person name="Klenk H.-P."/>
            <person name="Kalinowski J."/>
            <person name="Zotchev S.B."/>
        </authorList>
    </citation>
    <scope>NUCLEOTIDE SEQUENCE [LARGE SCALE GENOMIC DNA]</scope>
    <source>
        <strain evidence="3">ADI127-7</strain>
    </source>
</reference>
<name>A0AAC9L756_9PSEU</name>
<dbReference type="KEGG" id="acad:UA74_01725"/>
<evidence type="ECO:0000256" key="1">
    <source>
        <dbReference type="SAM" id="MobiDB-lite"/>
    </source>
</evidence>